<reference evidence="9 10" key="1">
    <citation type="journal article" date="2008" name="Nature">
        <title>The genome of the choanoflagellate Monosiga brevicollis and the origin of metazoans.</title>
        <authorList>
            <consortium name="JGI Sequencing"/>
            <person name="King N."/>
            <person name="Westbrook M.J."/>
            <person name="Young S.L."/>
            <person name="Kuo A."/>
            <person name="Abedin M."/>
            <person name="Chapman J."/>
            <person name="Fairclough S."/>
            <person name="Hellsten U."/>
            <person name="Isogai Y."/>
            <person name="Letunic I."/>
            <person name="Marr M."/>
            <person name="Pincus D."/>
            <person name="Putnam N."/>
            <person name="Rokas A."/>
            <person name="Wright K.J."/>
            <person name="Zuzow R."/>
            <person name="Dirks W."/>
            <person name="Good M."/>
            <person name="Goodstein D."/>
            <person name="Lemons D."/>
            <person name="Li W."/>
            <person name="Lyons J.B."/>
            <person name="Morris A."/>
            <person name="Nichols S."/>
            <person name="Richter D.J."/>
            <person name="Salamov A."/>
            <person name="Bork P."/>
            <person name="Lim W.A."/>
            <person name="Manning G."/>
            <person name="Miller W.T."/>
            <person name="McGinnis W."/>
            <person name="Shapiro H."/>
            <person name="Tjian R."/>
            <person name="Grigoriev I.V."/>
            <person name="Rokhsar D."/>
        </authorList>
    </citation>
    <scope>NUCLEOTIDE SEQUENCE [LARGE SCALE GENOMIC DNA]</scope>
    <source>
        <strain evidence="10">MX1 / ATCC 50154</strain>
    </source>
</reference>
<dbReference type="EMBL" id="CH991723">
    <property type="protein sequence ID" value="EDQ84010.1"/>
    <property type="molecule type" value="Genomic_DNA"/>
</dbReference>
<evidence type="ECO:0000256" key="1">
    <source>
        <dbReference type="ARBA" id="ARBA00010505"/>
    </source>
</evidence>
<evidence type="ECO:0000256" key="5">
    <source>
        <dbReference type="ARBA" id="ARBA00023284"/>
    </source>
</evidence>
<keyword evidence="4 7" id="KW-0560">Oxidoreductase</keyword>
<keyword evidence="10" id="KW-1185">Reference proteome</keyword>
<dbReference type="GO" id="GO:0005777">
    <property type="term" value="C:peroxisome"/>
    <property type="evidence" value="ECO:0000318"/>
    <property type="project" value="GO_Central"/>
</dbReference>
<dbReference type="GeneID" id="5896439"/>
<dbReference type="PROSITE" id="PS51352">
    <property type="entry name" value="THIOREDOXIN_2"/>
    <property type="match status" value="1"/>
</dbReference>
<dbReference type="PANTHER" id="PTHR10430">
    <property type="entry name" value="PEROXIREDOXIN"/>
    <property type="match status" value="1"/>
</dbReference>
<dbReference type="FunCoup" id="A9VEN1">
    <property type="interactions" value="881"/>
</dbReference>
<dbReference type="Gene3D" id="3.40.30.10">
    <property type="entry name" value="Glutaredoxin"/>
    <property type="match status" value="1"/>
</dbReference>
<evidence type="ECO:0000256" key="7">
    <source>
        <dbReference type="RuleBase" id="RU366011"/>
    </source>
</evidence>
<dbReference type="STRING" id="81824.A9VEN1"/>
<dbReference type="GO" id="GO:0005737">
    <property type="term" value="C:cytoplasm"/>
    <property type="evidence" value="ECO:0000318"/>
    <property type="project" value="GO_Central"/>
</dbReference>
<dbReference type="OMA" id="SAWGKQH"/>
<dbReference type="GO" id="GO:0045454">
    <property type="term" value="P:cell redox homeostasis"/>
    <property type="evidence" value="ECO:0000318"/>
    <property type="project" value="GO_Central"/>
</dbReference>
<feature type="non-terminal residue" evidence="9">
    <location>
        <position position="195"/>
    </location>
</feature>
<protein>
    <recommendedName>
        <fullName evidence="8">Thioredoxin domain-containing protein</fullName>
    </recommendedName>
</protein>
<keyword evidence="2 7" id="KW-0575">Peroxidase</keyword>
<evidence type="ECO:0000256" key="4">
    <source>
        <dbReference type="ARBA" id="ARBA00023002"/>
    </source>
</evidence>
<evidence type="ECO:0000256" key="3">
    <source>
        <dbReference type="ARBA" id="ARBA00022862"/>
    </source>
</evidence>
<dbReference type="GO" id="GO:0008379">
    <property type="term" value="F:thioredoxin peroxidase activity"/>
    <property type="evidence" value="ECO:0000318"/>
    <property type="project" value="GO_Central"/>
</dbReference>
<dbReference type="GO" id="GO:0005739">
    <property type="term" value="C:mitochondrion"/>
    <property type="evidence" value="ECO:0000318"/>
    <property type="project" value="GO_Central"/>
</dbReference>
<accession>A9VEN1</accession>
<dbReference type="SUPFAM" id="SSF52833">
    <property type="entry name" value="Thioredoxin-like"/>
    <property type="match status" value="1"/>
</dbReference>
<dbReference type="InterPro" id="IPR037944">
    <property type="entry name" value="PRX5-like"/>
</dbReference>
<sequence length="195" mass="20603">MTLLLARAFAPARSQLGKALLRSRFSTTAAVCSSTSSATMALKVGDTIPDATVSETDLYTTLKLRELFAGKKGILFGIPGAFTPGCHKTHLPGYVQRAEELKGKGIDVIACMGVNDPFVMAGWGETVGATGKVRMLADKDASASKALGVYWEGSEAIFGSGRCKRFSMLIEDNIIKVINVEPDNGGPSCSLVEPL</sequence>
<dbReference type="GO" id="GO:0034599">
    <property type="term" value="P:cellular response to oxidative stress"/>
    <property type="evidence" value="ECO:0000318"/>
    <property type="project" value="GO_Central"/>
</dbReference>
<dbReference type="FunFam" id="3.40.30.10:FF:000020">
    <property type="entry name" value="Peroxiredoxin"/>
    <property type="match status" value="1"/>
</dbReference>
<dbReference type="InterPro" id="IPR013766">
    <property type="entry name" value="Thioredoxin_domain"/>
</dbReference>
<evidence type="ECO:0000256" key="2">
    <source>
        <dbReference type="ARBA" id="ARBA00022559"/>
    </source>
</evidence>
<dbReference type="PANTHER" id="PTHR10430:SF16">
    <property type="entry name" value="PEROXIREDOXIN-5, MITOCHONDRIAL"/>
    <property type="match status" value="1"/>
</dbReference>
<dbReference type="RefSeq" id="XP_001751178.1">
    <property type="nucleotide sequence ID" value="XM_001751126.1"/>
</dbReference>
<keyword evidence="3 7" id="KW-0049">Antioxidant</keyword>
<comment type="function">
    <text evidence="7">Thiol-specific peroxidase that catalyzes the reduction of hydrogen peroxide and organic hydroperoxides to water and alcohols, respectively. Plays a role in cell protection against oxidative stress by detoxifying peroxides.</text>
</comment>
<dbReference type="InterPro" id="IPR013740">
    <property type="entry name" value="Redoxin"/>
</dbReference>
<organism evidence="9 10">
    <name type="scientific">Monosiga brevicollis</name>
    <name type="common">Choanoflagellate</name>
    <dbReference type="NCBI Taxonomy" id="81824"/>
    <lineage>
        <taxon>Eukaryota</taxon>
        <taxon>Choanoflagellata</taxon>
        <taxon>Craspedida</taxon>
        <taxon>Salpingoecidae</taxon>
        <taxon>Monosiga</taxon>
    </lineage>
</organism>
<dbReference type="GO" id="GO:0042744">
    <property type="term" value="P:hydrogen peroxide catabolic process"/>
    <property type="evidence" value="ECO:0000318"/>
    <property type="project" value="GO_Central"/>
</dbReference>
<dbReference type="InterPro" id="IPR036249">
    <property type="entry name" value="Thioredoxin-like_sf"/>
</dbReference>
<dbReference type="Proteomes" id="UP000001357">
    <property type="component" value="Unassembled WGS sequence"/>
</dbReference>
<evidence type="ECO:0000313" key="10">
    <source>
        <dbReference type="Proteomes" id="UP000001357"/>
    </source>
</evidence>
<evidence type="ECO:0000259" key="8">
    <source>
        <dbReference type="PROSITE" id="PS51352"/>
    </source>
</evidence>
<dbReference type="CDD" id="cd03013">
    <property type="entry name" value="PRX5_like"/>
    <property type="match status" value="1"/>
</dbReference>
<comment type="similarity">
    <text evidence="1 7">Belongs to the peroxiredoxin family. Prx5 subfamily.</text>
</comment>
<dbReference type="eggNOG" id="KOG0541">
    <property type="taxonomic scope" value="Eukaryota"/>
</dbReference>
<dbReference type="InParanoid" id="A9VEN1"/>
<dbReference type="KEGG" id="mbr:MONBRDRAFT_39400"/>
<keyword evidence="5 7" id="KW-0676">Redox-active center</keyword>
<dbReference type="AlphaFoldDB" id="A9VEN1"/>
<feature type="domain" description="Thioredoxin" evidence="8">
    <location>
        <begin position="42"/>
        <end position="195"/>
    </location>
</feature>
<proteinExistence type="inferred from homology"/>
<feature type="active site" description="Cysteine sulfenic acid (-SOH) intermediate" evidence="6">
    <location>
        <position position="86"/>
    </location>
</feature>
<name>A9VEN1_MONBE</name>
<evidence type="ECO:0000256" key="6">
    <source>
        <dbReference type="PIRSR" id="PIRSR637944-1"/>
    </source>
</evidence>
<evidence type="ECO:0000313" key="9">
    <source>
        <dbReference type="EMBL" id="EDQ84010.1"/>
    </source>
</evidence>
<gene>
    <name evidence="9" type="ORF">MONBRDRAFT_39400</name>
</gene>
<dbReference type="Pfam" id="PF08534">
    <property type="entry name" value="Redoxin"/>
    <property type="match status" value="1"/>
</dbReference>